<keyword evidence="2" id="KW-1185">Reference proteome</keyword>
<sequence length="380" mass="41744">MASVGTSRRDLSDDVVARLQDAPQCYNLFQAIWLIERAALGCVPLGKGDGRFEALRLGAITSMKFEPRDITSVEPADALRDRPLLRTPIMALAGAHGPLPEPFARRLFERASRRDYATHDFLDIFHHRLLTLLYRSKKRRFGALSALGDPDGPPLQIVLRAFMRDGAFDARHKGVASRNAVVAAHDDALRSVRVGASPQPEVAWLAHAGLLAGAPRSLRGLETLMQHRLGIRVDAQQFIGTWLPIDVGQRCRLRERDGRGARLDGRSALGRRAWDQSAGIGLRCRITGNAAMRDLLPGGRAHAVLVNMLQRYLPSRPFVQVTLQLLGESAAPARISTATARLGWTTRLMANPSRRGHAGAASLGTVRFSVMLSDSEMEKR</sequence>
<reference evidence="1 2" key="1">
    <citation type="submission" date="2015-03" db="EMBL/GenBank/DDBJ databases">
        <title>Draft Genome Sequence of Burkholderia andropogonis type strain ICMP2807, isolated from Sorghum bicolor.</title>
        <authorList>
            <person name="Lopes-Santos L."/>
            <person name="Castro D.B."/>
            <person name="Ottoboni L.M."/>
            <person name="Park D."/>
            <person name="Weirc B.S."/>
            <person name="Destefano S.A."/>
        </authorList>
    </citation>
    <scope>NUCLEOTIDE SEQUENCE [LARGE SCALE GENOMIC DNA]</scope>
    <source>
        <strain evidence="1 2">ICMP2807</strain>
    </source>
</reference>
<dbReference type="PANTHER" id="PTHR35564">
    <property type="match status" value="1"/>
</dbReference>
<dbReference type="NCBIfam" id="TIGR03347">
    <property type="entry name" value="VI_chp_1"/>
    <property type="match status" value="1"/>
</dbReference>
<comment type="caution">
    <text evidence="1">The sequence shown here is derived from an EMBL/GenBank/DDBJ whole genome shotgun (WGS) entry which is preliminary data.</text>
</comment>
<dbReference type="PATRIC" id="fig|28092.6.peg.901"/>
<proteinExistence type="predicted"/>
<dbReference type="PANTHER" id="PTHR35564:SF4">
    <property type="entry name" value="CYTOPLASMIC PROTEIN"/>
    <property type="match status" value="1"/>
</dbReference>
<organism evidence="1 2">
    <name type="scientific">Robbsia andropogonis</name>
    <dbReference type="NCBI Taxonomy" id="28092"/>
    <lineage>
        <taxon>Bacteria</taxon>
        <taxon>Pseudomonadati</taxon>
        <taxon>Pseudomonadota</taxon>
        <taxon>Betaproteobacteria</taxon>
        <taxon>Burkholderiales</taxon>
        <taxon>Burkholderiaceae</taxon>
        <taxon>Robbsia</taxon>
    </lineage>
</organism>
<dbReference type="EMBL" id="LAQU01000003">
    <property type="protein sequence ID" value="KKB64576.1"/>
    <property type="molecule type" value="Genomic_DNA"/>
</dbReference>
<dbReference type="Proteomes" id="UP000033618">
    <property type="component" value="Unassembled WGS sequence"/>
</dbReference>
<dbReference type="RefSeq" id="WP_046152220.1">
    <property type="nucleotide sequence ID" value="NZ_CADFGU010000005.1"/>
</dbReference>
<protein>
    <recommendedName>
        <fullName evidence="3">Type VI secretion protein</fullName>
    </recommendedName>
</protein>
<dbReference type="Pfam" id="PF06996">
    <property type="entry name" value="T6SS_TssG"/>
    <property type="match status" value="1"/>
</dbReference>
<dbReference type="InterPro" id="IPR010732">
    <property type="entry name" value="T6SS_TssG-like"/>
</dbReference>
<name>A0A0F5K392_9BURK</name>
<evidence type="ECO:0000313" key="2">
    <source>
        <dbReference type="Proteomes" id="UP000033618"/>
    </source>
</evidence>
<evidence type="ECO:0000313" key="1">
    <source>
        <dbReference type="EMBL" id="KKB64576.1"/>
    </source>
</evidence>
<dbReference type="STRING" id="28092.WM40_03785"/>
<dbReference type="AlphaFoldDB" id="A0A0F5K392"/>
<evidence type="ECO:0008006" key="3">
    <source>
        <dbReference type="Google" id="ProtNLM"/>
    </source>
</evidence>
<dbReference type="OrthoDB" id="1523296at2"/>
<gene>
    <name evidence="1" type="ORF">WM40_03785</name>
</gene>
<accession>A0A0F5K392</accession>